<reference evidence="5 6" key="1">
    <citation type="submission" date="2017-01" db="EMBL/GenBank/DDBJ databases">
        <title>Draft genome sequence of Diplodia seriata F98.1, a fungal species involved in grapevine trunk diseases.</title>
        <authorList>
            <person name="Robert-Siegwald G."/>
            <person name="Vallet J."/>
            <person name="Abou-Mansour E."/>
            <person name="Xu J."/>
            <person name="Rey P."/>
            <person name="Bertsch C."/>
            <person name="Rego C."/>
            <person name="Larignon P."/>
            <person name="Fontaine F."/>
            <person name="Lebrun M.-H."/>
        </authorList>
    </citation>
    <scope>NUCLEOTIDE SEQUENCE [LARGE SCALE GENOMIC DNA]</scope>
    <source>
        <strain evidence="5 6">F98.1</strain>
    </source>
</reference>
<dbReference type="Gene3D" id="1.25.40.10">
    <property type="entry name" value="Tetratricopeptide repeat domain"/>
    <property type="match status" value="1"/>
</dbReference>
<name>A0A1S8B5S0_9PEZI</name>
<dbReference type="GO" id="GO:0031048">
    <property type="term" value="P:regulatory ncRNA-mediated heterochromatin formation"/>
    <property type="evidence" value="ECO:0007669"/>
    <property type="project" value="TreeGrafter"/>
</dbReference>
<evidence type="ECO:0000313" key="5">
    <source>
        <dbReference type="EMBL" id="OMP82764.1"/>
    </source>
</evidence>
<keyword evidence="3" id="KW-0539">Nucleus</keyword>
<evidence type="ECO:0000256" key="2">
    <source>
        <dbReference type="ARBA" id="ARBA00009265"/>
    </source>
</evidence>
<dbReference type="AlphaFoldDB" id="A0A1S8B5S0"/>
<comment type="caution">
    <text evidence="5">The sequence shown here is derived from an EMBL/GenBank/DDBJ whole genome shotgun (WGS) entry which is preliminary data.</text>
</comment>
<comment type="subcellular location">
    <subcellularLocation>
        <location evidence="1">Nucleus</location>
    </subcellularLocation>
</comment>
<feature type="compositionally biased region" description="Basic and acidic residues" evidence="4">
    <location>
        <begin position="233"/>
        <end position="252"/>
    </location>
</feature>
<feature type="compositionally biased region" description="Basic and acidic residues" evidence="4">
    <location>
        <begin position="62"/>
        <end position="84"/>
    </location>
</feature>
<evidence type="ECO:0000256" key="1">
    <source>
        <dbReference type="ARBA" id="ARBA00004123"/>
    </source>
</evidence>
<feature type="region of interest" description="Disordered" evidence="4">
    <location>
        <begin position="952"/>
        <end position="974"/>
    </location>
</feature>
<feature type="region of interest" description="Disordered" evidence="4">
    <location>
        <begin position="224"/>
        <end position="267"/>
    </location>
</feature>
<evidence type="ECO:0000313" key="6">
    <source>
        <dbReference type="Proteomes" id="UP000190776"/>
    </source>
</evidence>
<feature type="compositionally biased region" description="Basic and acidic residues" evidence="4">
    <location>
        <begin position="43"/>
        <end position="53"/>
    </location>
</feature>
<dbReference type="GO" id="GO:0071013">
    <property type="term" value="C:catalytic step 2 spliceosome"/>
    <property type="evidence" value="ECO:0007669"/>
    <property type="project" value="TreeGrafter"/>
</dbReference>
<dbReference type="PANTHER" id="PTHR13471">
    <property type="entry name" value="TETRATRICOPEPTIDE-LIKE HELICAL"/>
    <property type="match status" value="1"/>
</dbReference>
<organism evidence="5 6">
    <name type="scientific">Diplodia seriata</name>
    <dbReference type="NCBI Taxonomy" id="420778"/>
    <lineage>
        <taxon>Eukaryota</taxon>
        <taxon>Fungi</taxon>
        <taxon>Dikarya</taxon>
        <taxon>Ascomycota</taxon>
        <taxon>Pezizomycotina</taxon>
        <taxon>Dothideomycetes</taxon>
        <taxon>Dothideomycetes incertae sedis</taxon>
        <taxon>Botryosphaeriales</taxon>
        <taxon>Botryosphaeriaceae</taxon>
        <taxon>Diplodia</taxon>
    </lineage>
</organism>
<dbReference type="InterPro" id="IPR011990">
    <property type="entry name" value="TPR-like_helical_dom_sf"/>
</dbReference>
<evidence type="ECO:0000256" key="3">
    <source>
        <dbReference type="ARBA" id="ARBA00023242"/>
    </source>
</evidence>
<dbReference type="EMBL" id="MSZU01000113">
    <property type="protein sequence ID" value="OMP82764.1"/>
    <property type="molecule type" value="Genomic_DNA"/>
</dbReference>
<evidence type="ECO:0000256" key="4">
    <source>
        <dbReference type="SAM" id="MobiDB-lite"/>
    </source>
</evidence>
<dbReference type="InterPro" id="IPR013633">
    <property type="entry name" value="NRDE-2"/>
</dbReference>
<dbReference type="PANTHER" id="PTHR13471:SF0">
    <property type="entry name" value="NUCLEAR EXOSOME REGULATOR NRDE2"/>
    <property type="match status" value="1"/>
</dbReference>
<accession>A0A1S8B5S0</accession>
<feature type="region of interest" description="Disordered" evidence="4">
    <location>
        <begin position="1"/>
        <end position="112"/>
    </location>
</feature>
<gene>
    <name evidence="5" type="ORF">BK809_0000954</name>
</gene>
<dbReference type="STRING" id="420778.A0A1S8B5S0"/>
<feature type="compositionally biased region" description="Pro residues" evidence="4">
    <location>
        <begin position="19"/>
        <end position="31"/>
    </location>
</feature>
<dbReference type="Pfam" id="PF08424">
    <property type="entry name" value="NRDE-2"/>
    <property type="match status" value="1"/>
</dbReference>
<dbReference type="GO" id="GO:1902369">
    <property type="term" value="P:negative regulation of RNA catabolic process"/>
    <property type="evidence" value="ECO:0007669"/>
    <property type="project" value="TreeGrafter"/>
</dbReference>
<dbReference type="OrthoDB" id="297219at2759"/>
<proteinExistence type="inferred from homology"/>
<dbReference type="Proteomes" id="UP000190776">
    <property type="component" value="Unassembled WGS sequence"/>
</dbReference>
<comment type="similarity">
    <text evidence="2">Belongs to the NRDE2 family.</text>
</comment>
<protein>
    <submittedName>
        <fullName evidence="5">UPF0614 protein</fullName>
    </submittedName>
</protein>
<feature type="compositionally biased region" description="Basic and acidic residues" evidence="4">
    <location>
        <begin position="92"/>
        <end position="111"/>
    </location>
</feature>
<sequence length="1134" mass="128558">MDQAAKPTVPKFSSFKPKQSPPAPPRDPSPNPDDDRHRRRRDRHEDRERDHRSSHSHRDRHSRSSRDDCDHRHRDRDHRDPRDREKRRKHRHETDPRHRQASEERRDDRAVAKQPVNEDVIYVIDRKGDLANLQYGRLHQYSVPSYFRAGCGSVLGLPSDAKIDRFASDDRTIIIDMRRRRGGSERQLMSKRTFGKEAPIMRVIKPTEADAAGDLDSGQDFIPVRSLKRKRHSESPEPQAEKVDYRSIEGKAKASNQPDDSDLEYASDGVDAGSHADFFSETKERNALLTRKVQDDPRDLQAWLDLVEHQESMLRIGSSDTHRQLKSSELHALASLRFDIYQRASKVVQSERLIAGLMEESSKIHQREEHFNRWKQVLSENHESTTLWMKYLDALQTNLAEFHFENCRSKFLECLKIISKSTTKESQQLRVYIFLRLTSLMEHAGYHERAVALWQALLEIQLFRPPYEDNTPSSTVLQDFEEFWESECPRFGEHGAVGWATAKQDGEFPDPPESTVQDDEEQISLRRLFESFSQKENRRMKALQWPGRTTDEFGEDDPFHVVLYSDIKSELQLMLERLPPTMLVGAYLCFWGLPPLSSDVQTRLWWLDPFLRSERLSASTSNRLLLAPSADLEDDSRYELDSWKPPTEYFQVTTDDLFSAGFFPGSRNPEQQDWLSRSLKALAGSVPDDTVAEYYLAFEWHCNPTGAAKAAKALLKKRSSSLRLYNAYALIESRSGKPEAANRVFSMAIGMSNQLPSDARKYTILLRRSWVWEAFRADDLRSARHRISSIGDAKPEPEARTADADDDTFHPATILKVRNTLIEGRDHSISVGDTMLAVHYAECLALFTYILEGRNIEAALSAFLEFSSILQSRGLLHSAANEAAHQSQCQLLSHHSKRAKLFKPAVARSALHESIALFPNNTRFLAAFAANEARFRVDDRVRAIVHDVVLKQQQQSKSDQSTSSSSSSSPSSSPSIIGWQFAVFAELKRGANLGGSTHAVRAAFEKATASESVGCKSAALWESYVDYLVAVDGGGGGGGGGAPPAAKRAFLRGLRFLPYAKRYLMRAFAGGVVEAMGWEELRSVYRTLLEKELRVHVDIEEEVEEVGRVIAGERLGGGGGGRRRRSSVMAVEEG</sequence>